<keyword evidence="5" id="KW-1185">Reference proteome</keyword>
<dbReference type="SUPFAM" id="SSF52096">
    <property type="entry name" value="ClpP/crotonase"/>
    <property type="match status" value="1"/>
</dbReference>
<evidence type="ECO:0000313" key="5">
    <source>
        <dbReference type="Proteomes" id="UP000239326"/>
    </source>
</evidence>
<proteinExistence type="inferred from homology"/>
<accession>A0A2S0N2N4</accession>
<dbReference type="CDD" id="cd06558">
    <property type="entry name" value="crotonase-like"/>
    <property type="match status" value="1"/>
</dbReference>
<reference evidence="4 5" key="1">
    <citation type="submission" date="2018-03" db="EMBL/GenBank/DDBJ databases">
        <title>Genome sequencing of Simplicispira sp.</title>
        <authorList>
            <person name="Kim S.-J."/>
            <person name="Heo J."/>
            <person name="Kwon S.-W."/>
        </authorList>
    </citation>
    <scope>NUCLEOTIDE SEQUENCE [LARGE SCALE GENOMIC DNA]</scope>
    <source>
        <strain evidence="4 5">SC1-8</strain>
    </source>
</reference>
<organism evidence="4 5">
    <name type="scientific">Simplicispira suum</name>
    <dbReference type="NCBI Taxonomy" id="2109915"/>
    <lineage>
        <taxon>Bacteria</taxon>
        <taxon>Pseudomonadati</taxon>
        <taxon>Pseudomonadota</taxon>
        <taxon>Betaproteobacteria</taxon>
        <taxon>Burkholderiales</taxon>
        <taxon>Comamonadaceae</taxon>
        <taxon>Simplicispira</taxon>
    </lineage>
</organism>
<dbReference type="Gene3D" id="3.90.226.10">
    <property type="entry name" value="2-enoyl-CoA Hydratase, Chain A, domain 1"/>
    <property type="match status" value="1"/>
</dbReference>
<name>A0A2S0N2N4_9BURK</name>
<dbReference type="PROSITE" id="PS00166">
    <property type="entry name" value="ENOYL_COA_HYDRATASE"/>
    <property type="match status" value="1"/>
</dbReference>
<dbReference type="OrthoDB" id="8524220at2"/>
<feature type="compositionally biased region" description="Basic and acidic residues" evidence="3">
    <location>
        <begin position="247"/>
        <end position="261"/>
    </location>
</feature>
<dbReference type="InterPro" id="IPR001753">
    <property type="entry name" value="Enoyl-CoA_hydra/iso"/>
</dbReference>
<dbReference type="InterPro" id="IPR018376">
    <property type="entry name" value="Enoyl-CoA_hyd/isom_CS"/>
</dbReference>
<evidence type="ECO:0000256" key="1">
    <source>
        <dbReference type="ARBA" id="ARBA00005254"/>
    </source>
</evidence>
<dbReference type="KEGG" id="simp:C6571_14840"/>
<dbReference type="PANTHER" id="PTHR11941">
    <property type="entry name" value="ENOYL-COA HYDRATASE-RELATED"/>
    <property type="match status" value="1"/>
</dbReference>
<dbReference type="RefSeq" id="WP_106447372.1">
    <property type="nucleotide sequence ID" value="NZ_CP027669.1"/>
</dbReference>
<dbReference type="AlphaFoldDB" id="A0A2S0N2N4"/>
<comment type="similarity">
    <text evidence="1 2">Belongs to the enoyl-CoA hydratase/isomerase family.</text>
</comment>
<evidence type="ECO:0000256" key="2">
    <source>
        <dbReference type="RuleBase" id="RU003707"/>
    </source>
</evidence>
<dbReference type="GO" id="GO:0003824">
    <property type="term" value="F:catalytic activity"/>
    <property type="evidence" value="ECO:0007669"/>
    <property type="project" value="InterPro"/>
</dbReference>
<protein>
    <submittedName>
        <fullName evidence="4">Enoyl-CoA hydratase</fullName>
    </submittedName>
</protein>
<sequence length="261" mass="27859">MNAIKYHFADSIATLTFVREESRNAIDELLIAEMGEAIRKVCIDQARALVVTGTGSAFCAGADLKMVSRLMEEGPSAVVTRFLAPLQNVLAALRSLPLPVIAAVNGSCFAGGLELALCCDLVLASDDARFADAHSRHGLLPAIGGVQGLLRSVGAFKAREMLYTGDAYDAQQMMAAGIVSRVIPKADLAVEARKLALSLCERSPAGLARMKQMVADEETMDWGTAARYELAVTSARLSGSDPAEGVRAFRERRKPEFTDAP</sequence>
<dbReference type="EMBL" id="CP027669">
    <property type="protein sequence ID" value="AVO42395.1"/>
    <property type="molecule type" value="Genomic_DNA"/>
</dbReference>
<dbReference type="PANTHER" id="PTHR11941:SF54">
    <property type="entry name" value="ENOYL-COA HYDRATASE, MITOCHONDRIAL"/>
    <property type="match status" value="1"/>
</dbReference>
<feature type="region of interest" description="Disordered" evidence="3">
    <location>
        <begin position="240"/>
        <end position="261"/>
    </location>
</feature>
<gene>
    <name evidence="4" type="ORF">C6571_14840</name>
</gene>
<dbReference type="InterPro" id="IPR029045">
    <property type="entry name" value="ClpP/crotonase-like_dom_sf"/>
</dbReference>
<dbReference type="Pfam" id="PF00378">
    <property type="entry name" value="ECH_1"/>
    <property type="match status" value="1"/>
</dbReference>
<evidence type="ECO:0000313" key="4">
    <source>
        <dbReference type="EMBL" id="AVO42395.1"/>
    </source>
</evidence>
<dbReference type="Proteomes" id="UP000239326">
    <property type="component" value="Chromosome"/>
</dbReference>
<dbReference type="GO" id="GO:0006635">
    <property type="term" value="P:fatty acid beta-oxidation"/>
    <property type="evidence" value="ECO:0007669"/>
    <property type="project" value="TreeGrafter"/>
</dbReference>
<evidence type="ECO:0000256" key="3">
    <source>
        <dbReference type="SAM" id="MobiDB-lite"/>
    </source>
</evidence>